<gene>
    <name evidence="2" type="ORF">ACFFUR_07560</name>
</gene>
<dbReference type="PANTHER" id="PTHR22916:SF3">
    <property type="entry name" value="UDP-GLCNAC:BETAGAL BETA-1,3-N-ACETYLGLUCOSAMINYLTRANSFERASE-LIKE PROTEIN 1"/>
    <property type="match status" value="1"/>
</dbReference>
<dbReference type="InterPro" id="IPR029044">
    <property type="entry name" value="Nucleotide-diphossugar_trans"/>
</dbReference>
<dbReference type="Pfam" id="PF00535">
    <property type="entry name" value="Glycos_transf_2"/>
    <property type="match status" value="1"/>
</dbReference>
<comment type="caution">
    <text evidence="2">The sequence shown here is derived from an EMBL/GenBank/DDBJ whole genome shotgun (WGS) entry which is preliminary data.</text>
</comment>
<keyword evidence="3" id="KW-1185">Reference proteome</keyword>
<reference evidence="2 3" key="1">
    <citation type="submission" date="2024-09" db="EMBL/GenBank/DDBJ databases">
        <authorList>
            <person name="Sun Q."/>
            <person name="Mori K."/>
        </authorList>
    </citation>
    <scope>NUCLEOTIDE SEQUENCE [LARGE SCALE GENOMIC DNA]</scope>
    <source>
        <strain evidence="2 3">CECT 7682</strain>
    </source>
</reference>
<dbReference type="Proteomes" id="UP001589654">
    <property type="component" value="Unassembled WGS sequence"/>
</dbReference>
<dbReference type="InterPro" id="IPR001173">
    <property type="entry name" value="Glyco_trans_2-like"/>
</dbReference>
<evidence type="ECO:0000313" key="2">
    <source>
        <dbReference type="EMBL" id="MFB9211658.1"/>
    </source>
</evidence>
<evidence type="ECO:0000313" key="3">
    <source>
        <dbReference type="Proteomes" id="UP001589654"/>
    </source>
</evidence>
<sequence length="335" mass="39576">MYCPLVSILIPNYNKALYLKETLDSVLDQTYSNWECIVVDDHSSDQSWEILEEYAKKDSRVKIFKRPENRSKGGSVARNYAFELSEGEFIQWLDSDDVIHPNKVQTQLNDLLSNKLNSVSISNWDWFEFIIDIKNHDRFSDCFTDIDLRLEGYPKEGFELILWLFKNNLFIPSHAYFMCRNTIIASGLWKEDLNKNQDGEFMLRVLLHSKKVVFNKSVYAFYRRPVSSHLSKQRTLQTFIDWFRSYELGDQNILAIKNTKEVREILILNYERLIKFTGLEVPIVTQMALERIKVLKPTVRYDLSKPYLIWLGAWLGLNNFLRFRSVLISLKIIKN</sequence>
<dbReference type="RefSeq" id="WP_290246290.1">
    <property type="nucleotide sequence ID" value="NZ_JAUFQT010000001.1"/>
</dbReference>
<dbReference type="PANTHER" id="PTHR22916">
    <property type="entry name" value="GLYCOSYLTRANSFERASE"/>
    <property type="match status" value="1"/>
</dbReference>
<protein>
    <submittedName>
        <fullName evidence="2">Glycosyltransferase family 2 protein</fullName>
    </submittedName>
</protein>
<proteinExistence type="predicted"/>
<dbReference type="CDD" id="cd00761">
    <property type="entry name" value="Glyco_tranf_GTA_type"/>
    <property type="match status" value="1"/>
</dbReference>
<evidence type="ECO:0000259" key="1">
    <source>
        <dbReference type="Pfam" id="PF00535"/>
    </source>
</evidence>
<dbReference type="SUPFAM" id="SSF53448">
    <property type="entry name" value="Nucleotide-diphospho-sugar transferases"/>
    <property type="match status" value="1"/>
</dbReference>
<organism evidence="2 3">
    <name type="scientific">Echinicola jeungdonensis</name>
    <dbReference type="NCBI Taxonomy" id="709343"/>
    <lineage>
        <taxon>Bacteria</taxon>
        <taxon>Pseudomonadati</taxon>
        <taxon>Bacteroidota</taxon>
        <taxon>Cytophagia</taxon>
        <taxon>Cytophagales</taxon>
        <taxon>Cyclobacteriaceae</taxon>
        <taxon>Echinicola</taxon>
    </lineage>
</organism>
<accession>A0ABV5J4B1</accession>
<name>A0ABV5J4B1_9BACT</name>
<dbReference type="Gene3D" id="3.90.550.10">
    <property type="entry name" value="Spore Coat Polysaccharide Biosynthesis Protein SpsA, Chain A"/>
    <property type="match status" value="1"/>
</dbReference>
<feature type="domain" description="Glycosyltransferase 2-like" evidence="1">
    <location>
        <begin position="7"/>
        <end position="165"/>
    </location>
</feature>
<dbReference type="EMBL" id="JBHMEW010000052">
    <property type="protein sequence ID" value="MFB9211658.1"/>
    <property type="molecule type" value="Genomic_DNA"/>
</dbReference>